<dbReference type="Gene3D" id="3.40.50.150">
    <property type="entry name" value="Vaccinia Virus protein VP39"/>
    <property type="match status" value="1"/>
</dbReference>
<evidence type="ECO:0000313" key="2">
    <source>
        <dbReference type="EMBL" id="QGY42321.1"/>
    </source>
</evidence>
<dbReference type="InterPro" id="IPR029063">
    <property type="entry name" value="SAM-dependent_MTases_sf"/>
</dbReference>
<dbReference type="GO" id="GO:0008168">
    <property type="term" value="F:methyltransferase activity"/>
    <property type="evidence" value="ECO:0007669"/>
    <property type="project" value="UniProtKB-KW"/>
</dbReference>
<name>A0A6I6JJ76_9BACT</name>
<feature type="domain" description="Methyltransferase" evidence="1">
    <location>
        <begin position="44"/>
        <end position="176"/>
    </location>
</feature>
<keyword evidence="3" id="KW-1185">Reference proteome</keyword>
<dbReference type="PANTHER" id="PTHR12843:SF5">
    <property type="entry name" value="EEF1A LYSINE METHYLTRANSFERASE 2"/>
    <property type="match status" value="1"/>
</dbReference>
<dbReference type="CDD" id="cd02440">
    <property type="entry name" value="AdoMet_MTases"/>
    <property type="match status" value="1"/>
</dbReference>
<reference evidence="2 3" key="1">
    <citation type="submission" date="2019-11" db="EMBL/GenBank/DDBJ databases">
        <authorList>
            <person name="Zheng R.K."/>
            <person name="Sun C.M."/>
        </authorList>
    </citation>
    <scope>NUCLEOTIDE SEQUENCE [LARGE SCALE GENOMIC DNA]</scope>
    <source>
        <strain evidence="2 3">WC007</strain>
    </source>
</reference>
<dbReference type="EMBL" id="CP046401">
    <property type="protein sequence ID" value="QGY42321.1"/>
    <property type="molecule type" value="Genomic_DNA"/>
</dbReference>
<dbReference type="GO" id="GO:0032259">
    <property type="term" value="P:methylation"/>
    <property type="evidence" value="ECO:0007669"/>
    <property type="project" value="UniProtKB-KW"/>
</dbReference>
<protein>
    <submittedName>
        <fullName evidence="2">Methyltransferase domain-containing protein</fullName>
    </submittedName>
</protein>
<dbReference type="Proteomes" id="UP000428260">
    <property type="component" value="Chromosome"/>
</dbReference>
<gene>
    <name evidence="2" type="ORF">GM418_01205</name>
</gene>
<proteinExistence type="predicted"/>
<evidence type="ECO:0000313" key="3">
    <source>
        <dbReference type="Proteomes" id="UP000428260"/>
    </source>
</evidence>
<dbReference type="RefSeq" id="WP_158862368.1">
    <property type="nucleotide sequence ID" value="NZ_CP046401.1"/>
</dbReference>
<accession>A0A6I6JJ76</accession>
<evidence type="ECO:0000259" key="1">
    <source>
        <dbReference type="Pfam" id="PF13847"/>
    </source>
</evidence>
<dbReference type="Pfam" id="PF13847">
    <property type="entry name" value="Methyltransf_31"/>
    <property type="match status" value="1"/>
</dbReference>
<dbReference type="InterPro" id="IPR025714">
    <property type="entry name" value="Methyltranfer_dom"/>
</dbReference>
<sequence length="204" mass="23690">MEMLERKKHWENIFRIKDTRQVSWYQQKPETSLHIIELLELPQNAKIIDAGCGDGYLPDFLIQKGYSNITLVDIADHALNSIKERLGKNKIEYINADITNFVSIKKFDVWHDRAVFHFLNSEKDILKYVDTVNKHVKKGGFLIIGTFSNNGPTQCSGLDVHQYSEVQLTERFESTFNKIRCFSEDHRTPSGGSQNFLFCVFKKK</sequence>
<keyword evidence="2" id="KW-0808">Transferase</keyword>
<dbReference type="AlphaFoldDB" id="A0A6I6JJ76"/>
<dbReference type="PANTHER" id="PTHR12843">
    <property type="entry name" value="PROTEIN-LYSINE N-METHYLTRANSFERASE METTL10"/>
    <property type="match status" value="1"/>
</dbReference>
<dbReference type="SUPFAM" id="SSF53335">
    <property type="entry name" value="S-adenosyl-L-methionine-dependent methyltransferases"/>
    <property type="match status" value="1"/>
</dbReference>
<keyword evidence="2" id="KW-0489">Methyltransferase</keyword>
<organism evidence="2 3">
    <name type="scientific">Maribellus comscasis</name>
    <dbReference type="NCBI Taxonomy" id="2681766"/>
    <lineage>
        <taxon>Bacteria</taxon>
        <taxon>Pseudomonadati</taxon>
        <taxon>Bacteroidota</taxon>
        <taxon>Bacteroidia</taxon>
        <taxon>Marinilabiliales</taxon>
        <taxon>Prolixibacteraceae</taxon>
        <taxon>Maribellus</taxon>
    </lineage>
</organism>
<dbReference type="KEGG" id="mcos:GM418_01205"/>